<comment type="similarity">
    <text evidence="3">Belongs to the aldehyde dehydrogenase family.</text>
</comment>
<gene>
    <name evidence="5" type="ORF">NP777_30485</name>
</gene>
<dbReference type="InterPro" id="IPR016163">
    <property type="entry name" value="Ald_DH_C"/>
</dbReference>
<dbReference type="InterPro" id="IPR016161">
    <property type="entry name" value="Ald_DH/histidinol_DH"/>
</dbReference>
<accession>A0ABT1V5G3</accession>
<dbReference type="InterPro" id="IPR029510">
    <property type="entry name" value="Ald_DH_CS_GLU"/>
</dbReference>
<keyword evidence="1 3" id="KW-0560">Oxidoreductase</keyword>
<feature type="active site" evidence="2">
    <location>
        <position position="248"/>
    </location>
</feature>
<protein>
    <submittedName>
        <fullName evidence="5">Aldehyde dehydrogenase family protein</fullName>
    </submittedName>
</protein>
<reference evidence="5 6" key="1">
    <citation type="submission" date="2022-07" db="EMBL/GenBank/DDBJ databases">
        <authorList>
            <person name="Phongsopitanun W."/>
            <person name="Tanasupawat S."/>
        </authorList>
    </citation>
    <scope>NUCLEOTIDE SEQUENCE [LARGE SCALE GENOMIC DNA]</scope>
    <source>
        <strain evidence="5 6">RCU-064</strain>
    </source>
</reference>
<dbReference type="PROSITE" id="PS00687">
    <property type="entry name" value="ALDEHYDE_DEHYDR_GLU"/>
    <property type="match status" value="1"/>
</dbReference>
<evidence type="ECO:0000256" key="1">
    <source>
        <dbReference type="ARBA" id="ARBA00023002"/>
    </source>
</evidence>
<dbReference type="InterPro" id="IPR016162">
    <property type="entry name" value="Ald_DH_N"/>
</dbReference>
<dbReference type="Pfam" id="PF00171">
    <property type="entry name" value="Aldedh"/>
    <property type="match status" value="1"/>
</dbReference>
<evidence type="ECO:0000313" key="6">
    <source>
        <dbReference type="Proteomes" id="UP001204746"/>
    </source>
</evidence>
<feature type="domain" description="Aldehyde dehydrogenase" evidence="4">
    <location>
        <begin position="15"/>
        <end position="474"/>
    </location>
</feature>
<dbReference type="Gene3D" id="3.40.605.10">
    <property type="entry name" value="Aldehyde Dehydrogenase, Chain A, domain 1"/>
    <property type="match status" value="1"/>
</dbReference>
<keyword evidence="6" id="KW-1185">Reference proteome</keyword>
<organism evidence="5 6">
    <name type="scientific">Streptomyces rugosispiralis</name>
    <dbReference type="NCBI Taxonomy" id="2967341"/>
    <lineage>
        <taxon>Bacteria</taxon>
        <taxon>Bacillati</taxon>
        <taxon>Actinomycetota</taxon>
        <taxon>Actinomycetes</taxon>
        <taxon>Kitasatosporales</taxon>
        <taxon>Streptomycetaceae</taxon>
        <taxon>Streptomyces</taxon>
    </lineage>
</organism>
<name>A0ABT1V5G3_9ACTN</name>
<dbReference type="InterPro" id="IPR015590">
    <property type="entry name" value="Aldehyde_DH_dom"/>
</dbReference>
<comment type="caution">
    <text evidence="5">The sequence shown here is derived from an EMBL/GenBank/DDBJ whole genome shotgun (WGS) entry which is preliminary data.</text>
</comment>
<evidence type="ECO:0000256" key="3">
    <source>
        <dbReference type="RuleBase" id="RU003345"/>
    </source>
</evidence>
<dbReference type="InterPro" id="IPR016160">
    <property type="entry name" value="Ald_DH_CS_CYS"/>
</dbReference>
<dbReference type="EMBL" id="JANIAA010000026">
    <property type="protein sequence ID" value="MCQ8192531.1"/>
    <property type="molecule type" value="Genomic_DNA"/>
</dbReference>
<evidence type="ECO:0000313" key="5">
    <source>
        <dbReference type="EMBL" id="MCQ8192531.1"/>
    </source>
</evidence>
<dbReference type="Gene3D" id="3.40.309.10">
    <property type="entry name" value="Aldehyde Dehydrogenase, Chain A, domain 2"/>
    <property type="match status" value="1"/>
</dbReference>
<proteinExistence type="inferred from homology"/>
<evidence type="ECO:0000256" key="2">
    <source>
        <dbReference type="PROSITE-ProRule" id="PRU10007"/>
    </source>
</evidence>
<sequence>MSTAFDPAEILRTRWSSDDEADRFTVDNPATGSPIVTIQGAGEKEVGQAVTTAYDAHFAWKARTPRERGRWLNKVALAVREHADEIAALESSDNGKPFTQARGFDLEACIAIFELFASLCEVMPNQVRDAGATLDITTLEPYGVIAAIVPFNWPPLHTAGKLAPALAAGNAVVIKPPEQAPLSVMRVMEIARSVLPDDVIHILPGLGKVGAHLAGHELVGKISFTGAPATGSAVLKTAADNLTPTLMELGGKNPFVIFEDADLDSAVCWAVEGGYFNQGEACTAASRVLVQRSIYDEVARRLAQAVTRLRVGNGADHSTHVGPLVTEAQRRRVQDYIDLGIAEGATLAAQADLPTDPALAGGYYVRPTLFADVTRDMRIASEEIFGPVVALIPFDDEDEAVSIANATDFGLVAGVFTRDSERALRVSRRITAGMVFVNNYNRAFTGTPFGGVGHSGYGREHALETLHEFGYSKSLRLPSGLSEVARWSPSTEVFDTSPAGGEQ</sequence>
<dbReference type="SUPFAM" id="SSF53720">
    <property type="entry name" value="ALDH-like"/>
    <property type="match status" value="1"/>
</dbReference>
<dbReference type="RefSeq" id="WP_256653389.1">
    <property type="nucleotide sequence ID" value="NZ_JANIAA010000026.1"/>
</dbReference>
<dbReference type="PANTHER" id="PTHR11699">
    <property type="entry name" value="ALDEHYDE DEHYDROGENASE-RELATED"/>
    <property type="match status" value="1"/>
</dbReference>
<evidence type="ECO:0000259" key="4">
    <source>
        <dbReference type="Pfam" id="PF00171"/>
    </source>
</evidence>
<dbReference type="PROSITE" id="PS00070">
    <property type="entry name" value="ALDEHYDE_DEHYDR_CYS"/>
    <property type="match status" value="1"/>
</dbReference>
<dbReference type="Proteomes" id="UP001204746">
    <property type="component" value="Unassembled WGS sequence"/>
</dbReference>